<evidence type="ECO:0000256" key="1">
    <source>
        <dbReference type="ARBA" id="ARBA00004651"/>
    </source>
</evidence>
<evidence type="ECO:0000256" key="4">
    <source>
        <dbReference type="ARBA" id="ARBA00022989"/>
    </source>
</evidence>
<evidence type="ECO:0000313" key="10">
    <source>
        <dbReference type="EMBL" id="GEK88368.1"/>
    </source>
</evidence>
<reference evidence="11 12" key="1">
    <citation type="submission" date="2016-10" db="EMBL/GenBank/DDBJ databases">
        <authorList>
            <person name="de Groot N.N."/>
        </authorList>
    </citation>
    <scope>NUCLEOTIDE SEQUENCE [LARGE SCALE GENOMIC DNA]</scope>
    <source>
        <strain evidence="11 12">DSM 19182</strain>
    </source>
</reference>
<reference evidence="10 13" key="2">
    <citation type="submission" date="2019-07" db="EMBL/GenBank/DDBJ databases">
        <title>Whole genome shotgun sequence of Alkalibacterium putridalgicola NBRC 103243.</title>
        <authorList>
            <person name="Hosoyama A."/>
            <person name="Uohara A."/>
            <person name="Ohji S."/>
            <person name="Ichikawa N."/>
        </authorList>
    </citation>
    <scope>NUCLEOTIDE SEQUENCE [LARGE SCALE GENOMIC DNA]</scope>
    <source>
        <strain evidence="10 13">NBRC 103243</strain>
    </source>
</reference>
<evidence type="ECO:0000313" key="11">
    <source>
        <dbReference type="EMBL" id="SEL66426.1"/>
    </source>
</evidence>
<dbReference type="GO" id="GO:0005886">
    <property type="term" value="C:plasma membrane"/>
    <property type="evidence" value="ECO:0007669"/>
    <property type="project" value="UniProtKB-SubCell"/>
</dbReference>
<organism evidence="11 12">
    <name type="scientific">Alkalibacterium putridalgicola</name>
    <dbReference type="NCBI Taxonomy" id="426703"/>
    <lineage>
        <taxon>Bacteria</taxon>
        <taxon>Bacillati</taxon>
        <taxon>Bacillota</taxon>
        <taxon>Bacilli</taxon>
        <taxon>Lactobacillales</taxon>
        <taxon>Carnobacteriaceae</taxon>
        <taxon>Alkalibacterium</taxon>
    </lineage>
</organism>
<comment type="similarity">
    <text evidence="6">Belongs to the ABC-4 integral membrane protein family.</text>
</comment>
<dbReference type="InterPro" id="IPR050250">
    <property type="entry name" value="Macrolide_Exporter_MacB"/>
</dbReference>
<dbReference type="EMBL" id="BJUX01000002">
    <property type="protein sequence ID" value="GEK88368.1"/>
    <property type="molecule type" value="Genomic_DNA"/>
</dbReference>
<feature type="domain" description="MacB-like periplasmic core" evidence="9">
    <location>
        <begin position="21"/>
        <end position="247"/>
    </location>
</feature>
<protein>
    <submittedName>
        <fullName evidence="10">Macrolide ABC transporter permease</fullName>
    </submittedName>
    <submittedName>
        <fullName evidence="11">Putative ABC transport system permease protein</fullName>
    </submittedName>
</protein>
<feature type="transmembrane region" description="Helical" evidence="7">
    <location>
        <begin position="21"/>
        <end position="42"/>
    </location>
</feature>
<dbReference type="RefSeq" id="WP_091487218.1">
    <property type="nucleotide sequence ID" value="NZ_BJUX01000002.1"/>
</dbReference>
<evidence type="ECO:0000256" key="2">
    <source>
        <dbReference type="ARBA" id="ARBA00022475"/>
    </source>
</evidence>
<keyword evidence="13" id="KW-1185">Reference proteome</keyword>
<feature type="transmembrane region" description="Helical" evidence="7">
    <location>
        <begin position="328"/>
        <end position="354"/>
    </location>
</feature>
<dbReference type="GO" id="GO:0022857">
    <property type="term" value="F:transmembrane transporter activity"/>
    <property type="evidence" value="ECO:0007669"/>
    <property type="project" value="TreeGrafter"/>
</dbReference>
<feature type="transmembrane region" description="Helical" evidence="7">
    <location>
        <begin position="279"/>
        <end position="307"/>
    </location>
</feature>
<dbReference type="PANTHER" id="PTHR30572">
    <property type="entry name" value="MEMBRANE COMPONENT OF TRANSPORTER-RELATED"/>
    <property type="match status" value="1"/>
</dbReference>
<proteinExistence type="inferred from homology"/>
<dbReference type="Proteomes" id="UP000198548">
    <property type="component" value="Unassembled WGS sequence"/>
</dbReference>
<evidence type="ECO:0000256" key="5">
    <source>
        <dbReference type="ARBA" id="ARBA00023136"/>
    </source>
</evidence>
<keyword evidence="5 7" id="KW-0472">Membrane</keyword>
<dbReference type="InterPro" id="IPR003838">
    <property type="entry name" value="ABC3_permease_C"/>
</dbReference>
<keyword evidence="4 7" id="KW-1133">Transmembrane helix</keyword>
<sequence>MFIKENFKMALDSIFANKMRSFLTMLGIIIGIASVIAILAVGNGATQEITSTFSDLGATTINLTANTVDEPDKALEQEDLVVLKDSIDEIRYISPNETITGTASTDMDTRQSVISYGTPDLQFLSQAMSSNLIHGRYFNQVDFDESNEVVVIDTDGAEALFGRTDVVGETLSMTITQSRFDLRIVGVVEGSFANMQGAFDADQIPLFMAMPQSTIGQQIPQFAGMSSVIIEVEDTEQIEPISNQVVRLLELRNDVVGENIYNARNFLQALDQVNNVLSLFINFIAAVAGIALLVGGIGVMNIMLVSVTERTREIGTRKALGATTRTILIQFLMEAIILSLIGGMIGLTLGILLSNIIAGALNIVPIYTLGSVALVLVFSTAVGIFFGIYPARKAARLNPIDALRFE</sequence>
<evidence type="ECO:0000256" key="7">
    <source>
        <dbReference type="SAM" id="Phobius"/>
    </source>
</evidence>
<feature type="transmembrane region" description="Helical" evidence="7">
    <location>
        <begin position="366"/>
        <end position="389"/>
    </location>
</feature>
<dbReference type="Pfam" id="PF12704">
    <property type="entry name" value="MacB_PCD"/>
    <property type="match status" value="1"/>
</dbReference>
<comment type="subcellular location">
    <subcellularLocation>
        <location evidence="1">Cell membrane</location>
        <topology evidence="1">Multi-pass membrane protein</topology>
    </subcellularLocation>
</comment>
<dbReference type="PANTHER" id="PTHR30572:SF4">
    <property type="entry name" value="ABC TRANSPORTER PERMEASE YTRF"/>
    <property type="match status" value="1"/>
</dbReference>
<dbReference type="AlphaFoldDB" id="A0A1H7S288"/>
<evidence type="ECO:0000259" key="9">
    <source>
        <dbReference type="Pfam" id="PF12704"/>
    </source>
</evidence>
<dbReference type="Proteomes" id="UP000321425">
    <property type="component" value="Unassembled WGS sequence"/>
</dbReference>
<gene>
    <name evidence="10" type="ORF">APU01nite_04070</name>
    <name evidence="11" type="ORF">SAMN04488100_10680</name>
</gene>
<evidence type="ECO:0000256" key="6">
    <source>
        <dbReference type="ARBA" id="ARBA00038076"/>
    </source>
</evidence>
<evidence type="ECO:0000313" key="13">
    <source>
        <dbReference type="Proteomes" id="UP000321425"/>
    </source>
</evidence>
<keyword evidence="2" id="KW-1003">Cell membrane</keyword>
<dbReference type="Pfam" id="PF02687">
    <property type="entry name" value="FtsX"/>
    <property type="match status" value="1"/>
</dbReference>
<evidence type="ECO:0000256" key="3">
    <source>
        <dbReference type="ARBA" id="ARBA00022692"/>
    </source>
</evidence>
<evidence type="ECO:0000313" key="12">
    <source>
        <dbReference type="Proteomes" id="UP000198548"/>
    </source>
</evidence>
<dbReference type="OrthoDB" id="9770036at2"/>
<keyword evidence="3 7" id="KW-0812">Transmembrane</keyword>
<accession>A0A1H7S288</accession>
<evidence type="ECO:0000259" key="8">
    <source>
        <dbReference type="Pfam" id="PF02687"/>
    </source>
</evidence>
<feature type="domain" description="ABC3 transporter permease C-terminal" evidence="8">
    <location>
        <begin position="286"/>
        <end position="399"/>
    </location>
</feature>
<dbReference type="InterPro" id="IPR025857">
    <property type="entry name" value="MacB_PCD"/>
</dbReference>
<name>A0A1H7S288_9LACT</name>
<dbReference type="STRING" id="426703.SAMN04488100_10680"/>
<dbReference type="EMBL" id="FOBL01000006">
    <property type="protein sequence ID" value="SEL66426.1"/>
    <property type="molecule type" value="Genomic_DNA"/>
</dbReference>